<proteinExistence type="predicted"/>
<dbReference type="InterPro" id="IPR000719">
    <property type="entry name" value="Prot_kinase_dom"/>
</dbReference>
<dbReference type="Pfam" id="PF00069">
    <property type="entry name" value="Pkinase"/>
    <property type="match status" value="1"/>
</dbReference>
<dbReference type="PANTHER" id="PTHR44329">
    <property type="entry name" value="SERINE/THREONINE-PROTEIN KINASE TNNI3K-RELATED"/>
    <property type="match status" value="1"/>
</dbReference>
<dbReference type="GO" id="GO:0004674">
    <property type="term" value="F:protein serine/threonine kinase activity"/>
    <property type="evidence" value="ECO:0007669"/>
    <property type="project" value="TreeGrafter"/>
</dbReference>
<gene>
    <name evidence="3" type="ORF">OSTQU699_LOCUS9927</name>
</gene>
<feature type="transmembrane region" description="Helical" evidence="1">
    <location>
        <begin position="996"/>
        <end position="1016"/>
    </location>
</feature>
<dbReference type="Pfam" id="PF07714">
    <property type="entry name" value="PK_Tyr_Ser-Thr"/>
    <property type="match status" value="1"/>
</dbReference>
<evidence type="ECO:0000313" key="4">
    <source>
        <dbReference type="Proteomes" id="UP000708148"/>
    </source>
</evidence>
<keyword evidence="4" id="KW-1185">Reference proteome</keyword>
<dbReference type="PROSITE" id="PS50011">
    <property type="entry name" value="PROTEIN_KINASE_DOM"/>
    <property type="match status" value="2"/>
</dbReference>
<dbReference type="InterPro" id="IPR001245">
    <property type="entry name" value="Ser-Thr/Tyr_kinase_cat_dom"/>
</dbReference>
<dbReference type="Proteomes" id="UP000708148">
    <property type="component" value="Unassembled WGS sequence"/>
</dbReference>
<keyword evidence="1" id="KW-1133">Transmembrane helix</keyword>
<dbReference type="SUPFAM" id="SSF56112">
    <property type="entry name" value="Protein kinase-like (PK-like)"/>
    <property type="match status" value="2"/>
</dbReference>
<evidence type="ECO:0000313" key="3">
    <source>
        <dbReference type="EMBL" id="CAD7704573.1"/>
    </source>
</evidence>
<dbReference type="Gene3D" id="1.10.510.10">
    <property type="entry name" value="Transferase(Phosphotransferase) domain 1"/>
    <property type="match status" value="2"/>
</dbReference>
<dbReference type="EMBL" id="CAJHUC010002927">
    <property type="protein sequence ID" value="CAD7704573.1"/>
    <property type="molecule type" value="Genomic_DNA"/>
</dbReference>
<reference evidence="3" key="1">
    <citation type="submission" date="2020-12" db="EMBL/GenBank/DDBJ databases">
        <authorList>
            <person name="Iha C."/>
        </authorList>
    </citation>
    <scope>NUCLEOTIDE SEQUENCE</scope>
</reference>
<name>A0A8S1JI47_9CHLO</name>
<keyword evidence="1" id="KW-0812">Transmembrane</keyword>
<accession>A0A8S1JI47</accession>
<dbReference type="InterPro" id="IPR051681">
    <property type="entry name" value="Ser/Thr_Kinases-Pseudokinases"/>
</dbReference>
<evidence type="ECO:0000259" key="2">
    <source>
        <dbReference type="PROSITE" id="PS50011"/>
    </source>
</evidence>
<sequence length="1358" mass="153862">MEGYKLEACCSSEERSAGAWLAAGVNGCGAMAVMHMQSQFQYNQELMAFLKEQLGKVENLKKPEKATLESWKRFESNVKMGQRLLARHQRRFDIVEFYKSGSAHKAVEDMCGNIRRLLVMWGMEARVEIHHEIPHALVKKDEKYICDLLNYILKDVDNGIKDDWRPAFEAIKTTQQEKCDFGLTFEWRGTRIHSIRCRGGTLEYLAPETYKGQPNTSASDVFGLGVVMYEVATGKSPYDVDDLGHQYHREATIMYRKMVEVQDPCDIDSEECPPQFKMLMRRCCKQEPAARPKMEDVRKQLEALLHEVLFSGREQSTNFQGTNRHRGMIDVKMNGMKFSDVTANPQMERTIKYRIMAVLEKFIGKVLKRAKVRKPEPGCVVFPVEVDYIDAEAEMQFKDKLHLDVAADLQEDEYLLSCQSTLKVEISCVGTTSKVEELRNKLEHIARVNVENMMYHQGMIDFLKKKAQALLGCEWGLPKGRSEGEWREDLTAIAGLFQDVVDVISAHEHFDICNFHSTHALQSFIHRVCTASASFAVHWNLELDMDGHDSAPPQTWQMDHRRFAGCLRYVLRDAECDLSNFEPGVQQHWESVKADLSLKRKTLEVIPCDDIQCGELIAHDVHECKWKGQKVAMKRAIGAEGLEMEAEELASFYAQVFKNINVDPGSVVRIYGVSTSGAIVMELATGSLMEWAKSHIDSHMGDVHHKMQLMHKASAALQSIHDRGHVYANVKSSKILVFGDDLATCTVKLSGAQPATNQPNIKGSELRWTANELYKGQVSSMESDVFSFGLVLFELVTGEVPYAKGMTEADIMMMKLSGQKPCPITPAVKENWPQDLLKMMNKCCSVEPAERPSMQQLSSYLSTAYGTKETCTRALDNIQNRIASFPNFLFRPEVLLAAGVFVILCGVAYALGQSVVRGIVLASNATAHIMQTVEYTVVRLVHLLPLLLGFWHLFMRSRHPCDLREVHKTMVLLYYMTLAMICCSLLWITLRMEQGANGSVVEFCAVALLSVLNYVVYQLWMRHTLLGYVISTWLQNGVRRSWGNSREAMANVNNSWWALWSIRSQFDERILAQAALSIAPLKWDSGVLGTDVLCELRKDGTACENWCGVHGLEGRVSFDPVGYCMKELYNHMCCEWIGVSNCIFPRLWILESRRNDVRSAVEESMNYTRQPQFQIPSGYNLWYLAAGFMALLELPINVGEISPISRIHCWVIVLMVLCFARVMEVLNSQRTLIKWSGITVIGRWHESVDRFDAVVISLAMLQISGELTVEVGEVNRVKWAMVSNFGFDFMDQIRCALERAERKISVVPTAFSETANSFARAELTELRSKDDHYAAAHDALLLAVRRLVGCAFHFPPSK</sequence>
<feature type="domain" description="Protein kinase" evidence="2">
    <location>
        <begin position="20"/>
        <end position="309"/>
    </location>
</feature>
<protein>
    <recommendedName>
        <fullName evidence="2">Protein kinase domain-containing protein</fullName>
    </recommendedName>
</protein>
<dbReference type="InterPro" id="IPR011009">
    <property type="entry name" value="Kinase-like_dom_sf"/>
</dbReference>
<dbReference type="GO" id="GO:0005524">
    <property type="term" value="F:ATP binding"/>
    <property type="evidence" value="ECO:0007669"/>
    <property type="project" value="UniProtKB-KW"/>
</dbReference>
<evidence type="ECO:0000256" key="1">
    <source>
        <dbReference type="SAM" id="Phobius"/>
    </source>
</evidence>
<keyword evidence="1" id="KW-0472">Membrane</keyword>
<dbReference type="OrthoDB" id="4062651at2759"/>
<comment type="caution">
    <text evidence="3">The sequence shown here is derived from an EMBL/GenBank/DDBJ whole genome shotgun (WGS) entry which is preliminary data.</text>
</comment>
<feature type="transmembrane region" description="Helical" evidence="1">
    <location>
        <begin position="932"/>
        <end position="951"/>
    </location>
</feature>
<feature type="transmembrane region" description="Helical" evidence="1">
    <location>
        <begin position="894"/>
        <end position="912"/>
    </location>
</feature>
<organism evidence="3 4">
    <name type="scientific">Ostreobium quekettii</name>
    <dbReference type="NCBI Taxonomy" id="121088"/>
    <lineage>
        <taxon>Eukaryota</taxon>
        <taxon>Viridiplantae</taxon>
        <taxon>Chlorophyta</taxon>
        <taxon>core chlorophytes</taxon>
        <taxon>Ulvophyceae</taxon>
        <taxon>TCBD clade</taxon>
        <taxon>Bryopsidales</taxon>
        <taxon>Ostreobineae</taxon>
        <taxon>Ostreobiaceae</taxon>
        <taxon>Ostreobium</taxon>
    </lineage>
</organism>
<feature type="transmembrane region" description="Helical" evidence="1">
    <location>
        <begin position="972"/>
        <end position="990"/>
    </location>
</feature>
<feature type="domain" description="Protein kinase" evidence="2">
    <location>
        <begin position="556"/>
        <end position="861"/>
    </location>
</feature>